<dbReference type="OMA" id="WVILNRT"/>
<reference evidence="1" key="1">
    <citation type="submission" date="2019-03" db="UniProtKB">
        <authorList>
            <consortium name="Ensembl"/>
        </authorList>
    </citation>
    <scope>IDENTIFICATION</scope>
</reference>
<evidence type="ECO:0000313" key="1">
    <source>
        <dbReference type="Ensembl" id="ENSUMAP00000006999"/>
    </source>
</evidence>
<dbReference type="GeneTree" id="ENSGT01050000247818"/>
<protein>
    <submittedName>
        <fullName evidence="1">Uncharacterized protein</fullName>
    </submittedName>
</protein>
<proteinExistence type="predicted"/>
<name>A0A452TFY0_URSMA</name>
<sequence length="131" mass="14668">MCAPHLASQPSLPGPSPVFLIPPAASRQPPPRALKLRPSVWSCAFPGSQSQSALSWVILNRTILKLLFPIPNGALYCVCHKFMYSSFPDDYKCKVEFVLTLSTMDRSSTQKINMETLDLYHVLEQMDLTEI</sequence>
<accession>A0A452TFY0</accession>
<organism evidence="1">
    <name type="scientific">Ursus maritimus</name>
    <name type="common">Polar bear</name>
    <name type="synonym">Thalarctos maritimus</name>
    <dbReference type="NCBI Taxonomy" id="29073"/>
    <lineage>
        <taxon>Eukaryota</taxon>
        <taxon>Metazoa</taxon>
        <taxon>Chordata</taxon>
        <taxon>Craniata</taxon>
        <taxon>Vertebrata</taxon>
        <taxon>Euteleostomi</taxon>
        <taxon>Mammalia</taxon>
        <taxon>Eutheria</taxon>
        <taxon>Laurasiatheria</taxon>
        <taxon>Carnivora</taxon>
        <taxon>Caniformia</taxon>
        <taxon>Ursidae</taxon>
        <taxon>Ursus</taxon>
    </lineage>
</organism>
<dbReference type="Ensembl" id="ENSUMAT00000008403.1">
    <property type="protein sequence ID" value="ENSUMAP00000006999.1"/>
    <property type="gene ID" value="ENSUMAG00000005446.1"/>
</dbReference>
<dbReference type="AlphaFoldDB" id="A0A452TFY0"/>